<dbReference type="AlphaFoldDB" id="A0A2N9HV88"/>
<evidence type="ECO:0000313" key="3">
    <source>
        <dbReference type="EMBL" id="SPD17887.1"/>
    </source>
</evidence>
<gene>
    <name evidence="3" type="ORF">FSB_LOCUS45769</name>
</gene>
<name>A0A2N9HV88_FAGSY</name>
<dbReference type="GO" id="GO:0010073">
    <property type="term" value="P:meristem maintenance"/>
    <property type="evidence" value="ECO:0007669"/>
    <property type="project" value="InterPro"/>
</dbReference>
<evidence type="ECO:0000259" key="2">
    <source>
        <dbReference type="Pfam" id="PF10536"/>
    </source>
</evidence>
<accession>A0A2N9HV88</accession>
<feature type="region of interest" description="Disordered" evidence="1">
    <location>
        <begin position="313"/>
        <end position="341"/>
    </location>
</feature>
<reference evidence="3" key="1">
    <citation type="submission" date="2018-02" db="EMBL/GenBank/DDBJ databases">
        <authorList>
            <person name="Cohen D.B."/>
            <person name="Kent A.D."/>
        </authorList>
    </citation>
    <scope>NUCLEOTIDE SEQUENCE</scope>
</reference>
<organism evidence="3">
    <name type="scientific">Fagus sylvatica</name>
    <name type="common">Beechnut</name>
    <dbReference type="NCBI Taxonomy" id="28930"/>
    <lineage>
        <taxon>Eukaryota</taxon>
        <taxon>Viridiplantae</taxon>
        <taxon>Streptophyta</taxon>
        <taxon>Embryophyta</taxon>
        <taxon>Tracheophyta</taxon>
        <taxon>Spermatophyta</taxon>
        <taxon>Magnoliopsida</taxon>
        <taxon>eudicotyledons</taxon>
        <taxon>Gunneridae</taxon>
        <taxon>Pentapetalae</taxon>
        <taxon>rosids</taxon>
        <taxon>fabids</taxon>
        <taxon>Fagales</taxon>
        <taxon>Fagaceae</taxon>
        <taxon>Fagus</taxon>
    </lineage>
</organism>
<dbReference type="InterPro" id="IPR019557">
    <property type="entry name" value="AminoTfrase-like_pln_mobile"/>
</dbReference>
<dbReference type="PANTHER" id="PTHR46033:SF80">
    <property type="entry name" value="PROTEIN MAIN-LIKE 2-LIKE"/>
    <property type="match status" value="1"/>
</dbReference>
<proteinExistence type="predicted"/>
<dbReference type="Pfam" id="PF10536">
    <property type="entry name" value="PMD"/>
    <property type="match status" value="1"/>
</dbReference>
<evidence type="ECO:0000256" key="1">
    <source>
        <dbReference type="SAM" id="MobiDB-lite"/>
    </source>
</evidence>
<dbReference type="PANTHER" id="PTHR46033">
    <property type="entry name" value="PROTEIN MAIN-LIKE 2"/>
    <property type="match status" value="1"/>
</dbReference>
<feature type="domain" description="Aminotransferase-like plant mobile" evidence="2">
    <location>
        <begin position="26"/>
        <end position="153"/>
    </location>
</feature>
<protein>
    <recommendedName>
        <fullName evidence="2">Aminotransferase-like plant mobile domain-containing protein</fullName>
    </recommendedName>
</protein>
<dbReference type="InterPro" id="IPR044824">
    <property type="entry name" value="MAIN-like"/>
</dbReference>
<sequence>MLEVMLASWNADERAFQVGDRLIPFILYDVALILGLPVRGELIDCNQSHPGGSLVETLLNTHLKTVSSEWTKLVTLLTKSSIKVPDRVRLYMALILSYFLFPTTSQKVTTNLLPLLDDRANLGRYAWGKAVYEFLVSDLNCTAASKKAQKTRGNLHITRLHCLASGVVRACSDAMGATGIRGTRNHGDLARNPCSKLRGLNGKALARHVKRLEDELNCVKGLVATMIKSSPTIQQNQTPPSQNLEQNQPPIQSQLPIQTPIVDLPSSLSKAVKRGKPAKKKPRVDSNEVAISTNTYEITGRDVSSLLGDQAQKKVLGQRSKRPKKGKQPIEDDQPGPESVFRSSWVRAMPRECNRRKALEQLYVEKLGHRDVETWLLEYKNDIPNQDHYA</sequence>
<feature type="compositionally biased region" description="Basic residues" evidence="1">
    <location>
        <begin position="271"/>
        <end position="282"/>
    </location>
</feature>
<dbReference type="EMBL" id="OIVN01004524">
    <property type="protein sequence ID" value="SPD17887.1"/>
    <property type="molecule type" value="Genomic_DNA"/>
</dbReference>
<feature type="region of interest" description="Disordered" evidence="1">
    <location>
        <begin position="268"/>
        <end position="287"/>
    </location>
</feature>